<evidence type="ECO:0000313" key="1">
    <source>
        <dbReference type="EMBL" id="QDU59876.1"/>
    </source>
</evidence>
<dbReference type="KEGG" id="knv:Pan216_07090"/>
<evidence type="ECO:0008006" key="3">
    <source>
        <dbReference type="Google" id="ProtNLM"/>
    </source>
</evidence>
<dbReference type="RefSeq" id="WP_145254851.1">
    <property type="nucleotide sequence ID" value="NZ_CP036279.1"/>
</dbReference>
<dbReference type="EMBL" id="CP036279">
    <property type="protein sequence ID" value="QDU59876.1"/>
    <property type="molecule type" value="Genomic_DNA"/>
</dbReference>
<dbReference type="AlphaFoldDB" id="A0A518AYS5"/>
<proteinExistence type="predicted"/>
<organism evidence="1 2">
    <name type="scientific">Kolteria novifilia</name>
    <dbReference type="NCBI Taxonomy" id="2527975"/>
    <lineage>
        <taxon>Bacteria</taxon>
        <taxon>Pseudomonadati</taxon>
        <taxon>Planctomycetota</taxon>
        <taxon>Planctomycetia</taxon>
        <taxon>Kolteriales</taxon>
        <taxon>Kolteriaceae</taxon>
        <taxon>Kolteria</taxon>
    </lineage>
</organism>
<dbReference type="OrthoDB" id="261685at2"/>
<evidence type="ECO:0000313" key="2">
    <source>
        <dbReference type="Proteomes" id="UP000317093"/>
    </source>
</evidence>
<reference evidence="1 2" key="1">
    <citation type="submission" date="2019-02" db="EMBL/GenBank/DDBJ databases">
        <title>Deep-cultivation of Planctomycetes and their phenomic and genomic characterization uncovers novel biology.</title>
        <authorList>
            <person name="Wiegand S."/>
            <person name="Jogler M."/>
            <person name="Boedeker C."/>
            <person name="Pinto D."/>
            <person name="Vollmers J."/>
            <person name="Rivas-Marin E."/>
            <person name="Kohn T."/>
            <person name="Peeters S.H."/>
            <person name="Heuer A."/>
            <person name="Rast P."/>
            <person name="Oberbeckmann S."/>
            <person name="Bunk B."/>
            <person name="Jeske O."/>
            <person name="Meyerdierks A."/>
            <person name="Storesund J.E."/>
            <person name="Kallscheuer N."/>
            <person name="Luecker S."/>
            <person name="Lage O.M."/>
            <person name="Pohl T."/>
            <person name="Merkel B.J."/>
            <person name="Hornburger P."/>
            <person name="Mueller R.-W."/>
            <person name="Bruemmer F."/>
            <person name="Labrenz M."/>
            <person name="Spormann A.M."/>
            <person name="Op den Camp H."/>
            <person name="Overmann J."/>
            <person name="Amann R."/>
            <person name="Jetten M.S.M."/>
            <person name="Mascher T."/>
            <person name="Medema M.H."/>
            <person name="Devos D.P."/>
            <person name="Kaster A.-K."/>
            <person name="Ovreas L."/>
            <person name="Rohde M."/>
            <person name="Galperin M.Y."/>
            <person name="Jogler C."/>
        </authorList>
    </citation>
    <scope>NUCLEOTIDE SEQUENCE [LARGE SCALE GENOMIC DNA]</scope>
    <source>
        <strain evidence="1 2">Pan216</strain>
    </source>
</reference>
<accession>A0A518AYS5</accession>
<protein>
    <recommendedName>
        <fullName evidence="3">Lipoprotein</fullName>
    </recommendedName>
</protein>
<name>A0A518AYS5_9BACT</name>
<dbReference type="PROSITE" id="PS51257">
    <property type="entry name" value="PROKAR_LIPOPROTEIN"/>
    <property type="match status" value="1"/>
</dbReference>
<gene>
    <name evidence="1" type="ORF">Pan216_07090</name>
</gene>
<keyword evidence="2" id="KW-1185">Reference proteome</keyword>
<dbReference type="Proteomes" id="UP000317093">
    <property type="component" value="Chromosome"/>
</dbReference>
<sequence>MRSRRILAGILLSVLSITTGTGCSVDVWYHGDLPWPFWMPVPVPQFIGDHIQEKKEKDYSEVPIMPPVRDYAPVFCMDPPSEYDVLRVMKKPSGQVIGNIPFLYEKHYNDMEIVVEKIVDHIDDCRFYPLVGPAQLHHCHYKCTIYFQNIRYSYWPFSWFVDEKDVEVVYIDKDHLHICTSPEMEAIPESYQDIYGPY</sequence>